<comment type="caution">
    <text evidence="1">The sequence shown here is derived from an EMBL/GenBank/DDBJ whole genome shotgun (WGS) entry which is preliminary data.</text>
</comment>
<proteinExistence type="predicted"/>
<gene>
    <name evidence="1" type="ORF">SDC9_24982</name>
</gene>
<dbReference type="PROSITE" id="PS51257">
    <property type="entry name" value="PROKAR_LIPOPROTEIN"/>
    <property type="match status" value="1"/>
</dbReference>
<sequence length="331" mass="36490">MKKYLIAFSLFTILCSCSTEEQPEPPVEEPKVFETSLGLAGEITSVIETPLTRASSANLYAIQIYSSPNTEGSGNYTCYAYGLFDDISLIKVKLLSGYKYKFTATMIVDGRSKVQHNDSTFYIPMTNLNFGITQPYSIPLNNIFNPTTKEELHIKSGWTSLAVDNQSYFRPNTDRYYGELSDFVPSENGTATIPMKRVSFGLKLIAHQFTEGTIKIALENAPDLQIVYPATEISDIFTFNSCQGAYAAPDTYSENLPVSLRWIKSDGAIIPLSTQNIAFKRNKLTTITVEIKDSSFNNGIGINIETDSMAIGDSINIETGTTTDTPVTPGI</sequence>
<accession>A0A644UJA9</accession>
<protein>
    <submittedName>
        <fullName evidence="1">Uncharacterized protein</fullName>
    </submittedName>
</protein>
<organism evidence="1">
    <name type="scientific">bioreactor metagenome</name>
    <dbReference type="NCBI Taxonomy" id="1076179"/>
    <lineage>
        <taxon>unclassified sequences</taxon>
        <taxon>metagenomes</taxon>
        <taxon>ecological metagenomes</taxon>
    </lineage>
</organism>
<dbReference type="AlphaFoldDB" id="A0A644UJA9"/>
<evidence type="ECO:0000313" key="1">
    <source>
        <dbReference type="EMBL" id="MPL79107.1"/>
    </source>
</evidence>
<name>A0A644UJA9_9ZZZZ</name>
<dbReference type="EMBL" id="VSSQ01000123">
    <property type="protein sequence ID" value="MPL79107.1"/>
    <property type="molecule type" value="Genomic_DNA"/>
</dbReference>
<reference evidence="1" key="1">
    <citation type="submission" date="2019-08" db="EMBL/GenBank/DDBJ databases">
        <authorList>
            <person name="Kucharzyk K."/>
            <person name="Murdoch R.W."/>
            <person name="Higgins S."/>
            <person name="Loffler F."/>
        </authorList>
    </citation>
    <scope>NUCLEOTIDE SEQUENCE</scope>
</reference>